<dbReference type="EMBL" id="OC347503">
    <property type="protein sequence ID" value="CAD7419266.1"/>
    <property type="molecule type" value="Genomic_DNA"/>
</dbReference>
<evidence type="ECO:0000313" key="2">
    <source>
        <dbReference type="EMBL" id="CAD7419266.1"/>
    </source>
</evidence>
<proteinExistence type="predicted"/>
<feature type="signal peptide" evidence="1">
    <location>
        <begin position="1"/>
        <end position="23"/>
    </location>
</feature>
<organism evidence="2">
    <name type="scientific">Timema cristinae</name>
    <name type="common">Walking stick</name>
    <dbReference type="NCBI Taxonomy" id="61476"/>
    <lineage>
        <taxon>Eukaryota</taxon>
        <taxon>Metazoa</taxon>
        <taxon>Ecdysozoa</taxon>
        <taxon>Arthropoda</taxon>
        <taxon>Hexapoda</taxon>
        <taxon>Insecta</taxon>
        <taxon>Pterygota</taxon>
        <taxon>Neoptera</taxon>
        <taxon>Polyneoptera</taxon>
        <taxon>Phasmatodea</taxon>
        <taxon>Timematodea</taxon>
        <taxon>Timematoidea</taxon>
        <taxon>Timematidae</taxon>
        <taxon>Timema</taxon>
    </lineage>
</organism>
<reference evidence="2" key="1">
    <citation type="submission" date="2020-11" db="EMBL/GenBank/DDBJ databases">
        <authorList>
            <person name="Tran Van P."/>
        </authorList>
    </citation>
    <scope>NUCLEOTIDE SEQUENCE</scope>
</reference>
<feature type="chain" id="PRO_5031426177" evidence="1">
    <location>
        <begin position="24"/>
        <end position="73"/>
    </location>
</feature>
<gene>
    <name evidence="2" type="ORF">TCEB3V08_LOCUS13697</name>
</gene>
<dbReference type="AlphaFoldDB" id="A0A7R9DQX1"/>
<keyword evidence="1" id="KW-0732">Signal</keyword>
<accession>A0A7R9DQX1</accession>
<evidence type="ECO:0000256" key="1">
    <source>
        <dbReference type="SAM" id="SignalP"/>
    </source>
</evidence>
<sequence length="73" mass="8101">MRTSVSLLCATLLLAAIISTVSDSSGYGSCQPKKMEIKKHPMMCECFIRGIIRICTKITPNTRKSHRTNQKGD</sequence>
<protein>
    <submittedName>
        <fullName evidence="2">Uncharacterized protein</fullName>
    </submittedName>
</protein>
<name>A0A7R9DQX1_TIMCR</name>